<dbReference type="InterPro" id="IPR005227">
    <property type="entry name" value="YqgF"/>
</dbReference>
<dbReference type="AlphaFoldDB" id="A0A810L5F7"/>
<dbReference type="Gene3D" id="3.30.420.140">
    <property type="entry name" value="YqgF/RNase H-like domain"/>
    <property type="match status" value="1"/>
</dbReference>
<keyword evidence="8" id="KW-1185">Reference proteome</keyword>
<dbReference type="SMART" id="SM00732">
    <property type="entry name" value="YqgFc"/>
    <property type="match status" value="1"/>
</dbReference>
<dbReference type="Pfam" id="PF03652">
    <property type="entry name" value="RuvX"/>
    <property type="match status" value="1"/>
</dbReference>
<keyword evidence="4 5" id="KW-0378">Hydrolase</keyword>
<keyword evidence="3 5" id="KW-0540">Nuclease</keyword>
<dbReference type="HAMAP" id="MF_00651">
    <property type="entry name" value="Nuclease_YqgF"/>
    <property type="match status" value="1"/>
</dbReference>
<sequence length="161" mass="17353">MVTNDDRAGFVPGVRLAVDVGTVRIGVASCDPAGLLASPVVTVLRDRGRDADTPAARDLAELADLVEEYHPVEVVVGLPVTLSGQESYAARDVRAYAARLADRIAPVPIVFADERMSTAVATRRLSDRGVRGKRRRAVVDQAAAVEILQSWLDAHRRRTDA</sequence>
<dbReference type="PANTHER" id="PTHR33317">
    <property type="entry name" value="POLYNUCLEOTIDYL TRANSFERASE, RIBONUCLEASE H-LIKE SUPERFAMILY PROTEIN"/>
    <property type="match status" value="1"/>
</dbReference>
<name>A0A810L5F7_9ACTN</name>
<comment type="subcellular location">
    <subcellularLocation>
        <location evidence="5">Cytoplasm</location>
    </subcellularLocation>
</comment>
<dbReference type="Proteomes" id="UP000680750">
    <property type="component" value="Chromosome"/>
</dbReference>
<dbReference type="PANTHER" id="PTHR33317:SF4">
    <property type="entry name" value="POLYNUCLEOTIDYL TRANSFERASE, RIBONUCLEASE H-LIKE SUPERFAMILY PROTEIN"/>
    <property type="match status" value="1"/>
</dbReference>
<dbReference type="InterPro" id="IPR012337">
    <property type="entry name" value="RNaseH-like_sf"/>
</dbReference>
<dbReference type="SUPFAM" id="SSF53098">
    <property type="entry name" value="Ribonuclease H-like"/>
    <property type="match status" value="1"/>
</dbReference>
<gene>
    <name evidence="7" type="ORF">Asera_46910</name>
</gene>
<dbReference type="GO" id="GO:0016788">
    <property type="term" value="F:hydrolase activity, acting on ester bonds"/>
    <property type="evidence" value="ECO:0007669"/>
    <property type="project" value="UniProtKB-UniRule"/>
</dbReference>
<evidence type="ECO:0000259" key="6">
    <source>
        <dbReference type="SMART" id="SM00732"/>
    </source>
</evidence>
<dbReference type="InterPro" id="IPR037027">
    <property type="entry name" value="YqgF/RNaseH-like_dom_sf"/>
</dbReference>
<evidence type="ECO:0000256" key="3">
    <source>
        <dbReference type="ARBA" id="ARBA00022722"/>
    </source>
</evidence>
<dbReference type="InterPro" id="IPR006641">
    <property type="entry name" value="YqgF/RNaseH-like_dom"/>
</dbReference>
<evidence type="ECO:0000256" key="4">
    <source>
        <dbReference type="ARBA" id="ARBA00022801"/>
    </source>
</evidence>
<dbReference type="GO" id="GO:0000967">
    <property type="term" value="P:rRNA 5'-end processing"/>
    <property type="evidence" value="ECO:0007669"/>
    <property type="project" value="UniProtKB-UniRule"/>
</dbReference>
<feature type="domain" description="YqgF/RNase H-like" evidence="6">
    <location>
        <begin position="13"/>
        <end position="121"/>
    </location>
</feature>
<proteinExistence type="inferred from homology"/>
<accession>A0A810L5F7</accession>
<protein>
    <recommendedName>
        <fullName evidence="5">Putative pre-16S rRNA nuclease</fullName>
        <ecNumber evidence="5">3.1.-.-</ecNumber>
    </recommendedName>
</protein>
<evidence type="ECO:0000256" key="1">
    <source>
        <dbReference type="ARBA" id="ARBA00022490"/>
    </source>
</evidence>
<comment type="function">
    <text evidence="5">Could be a nuclease involved in processing of the 5'-end of pre-16S rRNA.</text>
</comment>
<dbReference type="GO" id="GO:0004518">
    <property type="term" value="F:nuclease activity"/>
    <property type="evidence" value="ECO:0007669"/>
    <property type="project" value="UniProtKB-KW"/>
</dbReference>
<comment type="similarity">
    <text evidence="5">Belongs to the YqgF HJR family.</text>
</comment>
<evidence type="ECO:0000256" key="2">
    <source>
        <dbReference type="ARBA" id="ARBA00022517"/>
    </source>
</evidence>
<keyword evidence="1 5" id="KW-0963">Cytoplasm</keyword>
<dbReference type="GO" id="GO:0005829">
    <property type="term" value="C:cytosol"/>
    <property type="evidence" value="ECO:0007669"/>
    <property type="project" value="TreeGrafter"/>
</dbReference>
<dbReference type="CDD" id="cd16964">
    <property type="entry name" value="YqgF"/>
    <property type="match status" value="1"/>
</dbReference>
<keyword evidence="2 5" id="KW-0690">Ribosome biogenesis</keyword>
<reference evidence="7" key="1">
    <citation type="submission" date="2020-08" db="EMBL/GenBank/DDBJ databases">
        <title>Whole genome shotgun sequence of Actinocatenispora sera NBRC 101916.</title>
        <authorList>
            <person name="Komaki H."/>
            <person name="Tamura T."/>
        </authorList>
    </citation>
    <scope>NUCLEOTIDE SEQUENCE</scope>
    <source>
        <strain evidence="7">NBRC 101916</strain>
    </source>
</reference>
<dbReference type="EC" id="3.1.-.-" evidence="5"/>
<evidence type="ECO:0000256" key="5">
    <source>
        <dbReference type="HAMAP-Rule" id="MF_00651"/>
    </source>
</evidence>
<evidence type="ECO:0000313" key="8">
    <source>
        <dbReference type="Proteomes" id="UP000680750"/>
    </source>
</evidence>
<organism evidence="7 8">
    <name type="scientific">Actinocatenispora sera</name>
    <dbReference type="NCBI Taxonomy" id="390989"/>
    <lineage>
        <taxon>Bacteria</taxon>
        <taxon>Bacillati</taxon>
        <taxon>Actinomycetota</taxon>
        <taxon>Actinomycetes</taxon>
        <taxon>Micromonosporales</taxon>
        <taxon>Micromonosporaceae</taxon>
        <taxon>Actinocatenispora</taxon>
    </lineage>
</organism>
<dbReference type="NCBIfam" id="TIGR00250">
    <property type="entry name" value="RNAse_H_YqgF"/>
    <property type="match status" value="1"/>
</dbReference>
<dbReference type="EMBL" id="AP023354">
    <property type="protein sequence ID" value="BCJ30583.1"/>
    <property type="molecule type" value="Genomic_DNA"/>
</dbReference>
<dbReference type="KEGG" id="aser:Asera_46910"/>
<evidence type="ECO:0000313" key="7">
    <source>
        <dbReference type="EMBL" id="BCJ30583.1"/>
    </source>
</evidence>